<evidence type="ECO:0000259" key="1">
    <source>
        <dbReference type="Pfam" id="PF01370"/>
    </source>
</evidence>
<keyword evidence="4" id="KW-1185">Reference proteome</keyword>
<reference evidence="3 4" key="1">
    <citation type="submission" date="2020-06" db="EMBL/GenBank/DDBJ databases">
        <title>Actinokineospora xiongansis sp. nov., isolated from soil of Baiyangdian.</title>
        <authorList>
            <person name="Zhang X."/>
        </authorList>
    </citation>
    <scope>NUCLEOTIDE SEQUENCE [LARGE SCALE GENOMIC DNA]</scope>
    <source>
        <strain evidence="3 4">HBU206404</strain>
    </source>
</reference>
<dbReference type="RefSeq" id="WP_187222828.1">
    <property type="nucleotide sequence ID" value="NZ_JABVED010000012.1"/>
</dbReference>
<dbReference type="InterPro" id="IPR013549">
    <property type="entry name" value="DUF1731"/>
</dbReference>
<organism evidence="3 4">
    <name type="scientific">Actinokineospora xionganensis</name>
    <dbReference type="NCBI Taxonomy" id="2684470"/>
    <lineage>
        <taxon>Bacteria</taxon>
        <taxon>Bacillati</taxon>
        <taxon>Actinomycetota</taxon>
        <taxon>Actinomycetes</taxon>
        <taxon>Pseudonocardiales</taxon>
        <taxon>Pseudonocardiaceae</taxon>
        <taxon>Actinokineospora</taxon>
    </lineage>
</organism>
<comment type="caution">
    <text evidence="3">The sequence shown here is derived from an EMBL/GenBank/DDBJ whole genome shotgun (WGS) entry which is preliminary data.</text>
</comment>
<dbReference type="PANTHER" id="PTHR11092">
    <property type="entry name" value="SUGAR NUCLEOTIDE EPIMERASE RELATED"/>
    <property type="match status" value="1"/>
</dbReference>
<dbReference type="InterPro" id="IPR001509">
    <property type="entry name" value="Epimerase_deHydtase"/>
</dbReference>
<accession>A0ABR7LBP8</accession>
<dbReference type="Pfam" id="PF08338">
    <property type="entry name" value="DUF1731"/>
    <property type="match status" value="1"/>
</dbReference>
<sequence length="319" mass="34556">MKIVLPGGTGNVGGFLSRSLAAAGHEVVVLTRRAGVDLGGGVRSVAWDGRTVGAWAAEIDGCDAVVNLAGRSVSCRYTESNLREMMDSRVDSARAVGDAIAGAAAPPRVWLQMSTATIYAHRFDAANDEASGVIGGTEPGVPDYWAFSAEIAKRWELAQEQAPTPDTRKVALRTAMVMSPDRASVFDVMSWMVRLGLGGPVAGGRQYVSWIHDHDFLRAVDLLLTRDDLAGPVNLAAPGPVPQRDFMRTLRRAWRMPVGLPATKWMAEVGAFVLRSDTELLLKSRRVVPRRLLDAGFAFDFARWDDAAADLVRRTRARS</sequence>
<dbReference type="InterPro" id="IPR036291">
    <property type="entry name" value="NAD(P)-bd_dom_sf"/>
</dbReference>
<protein>
    <submittedName>
        <fullName evidence="3">DUF1731 domain-containing protein</fullName>
    </submittedName>
</protein>
<evidence type="ECO:0000313" key="4">
    <source>
        <dbReference type="Proteomes" id="UP000734823"/>
    </source>
</evidence>
<feature type="domain" description="DUF1731" evidence="2">
    <location>
        <begin position="278"/>
        <end position="311"/>
    </location>
</feature>
<dbReference type="PANTHER" id="PTHR11092:SF0">
    <property type="entry name" value="EPIMERASE FAMILY PROTEIN SDR39U1"/>
    <property type="match status" value="1"/>
</dbReference>
<dbReference type="SUPFAM" id="SSF51735">
    <property type="entry name" value="NAD(P)-binding Rossmann-fold domains"/>
    <property type="match status" value="1"/>
</dbReference>
<gene>
    <name evidence="3" type="ORF">GPZ80_21785</name>
</gene>
<dbReference type="Proteomes" id="UP000734823">
    <property type="component" value="Unassembled WGS sequence"/>
</dbReference>
<proteinExistence type="predicted"/>
<name>A0ABR7LBP8_9PSEU</name>
<dbReference type="Gene3D" id="3.40.50.720">
    <property type="entry name" value="NAD(P)-binding Rossmann-like Domain"/>
    <property type="match status" value="1"/>
</dbReference>
<feature type="domain" description="NAD-dependent epimerase/dehydratase" evidence="1">
    <location>
        <begin position="4"/>
        <end position="228"/>
    </location>
</feature>
<dbReference type="Pfam" id="PF01370">
    <property type="entry name" value="Epimerase"/>
    <property type="match status" value="1"/>
</dbReference>
<evidence type="ECO:0000259" key="2">
    <source>
        <dbReference type="Pfam" id="PF08338"/>
    </source>
</evidence>
<evidence type="ECO:0000313" key="3">
    <source>
        <dbReference type="EMBL" id="MBC6449794.1"/>
    </source>
</evidence>
<dbReference type="EMBL" id="JABVED010000012">
    <property type="protein sequence ID" value="MBC6449794.1"/>
    <property type="molecule type" value="Genomic_DNA"/>
</dbReference>